<evidence type="ECO:0000256" key="5">
    <source>
        <dbReference type="RuleBase" id="RU004168"/>
    </source>
</evidence>
<evidence type="ECO:0000256" key="4">
    <source>
        <dbReference type="PROSITE-ProRule" id="PRU00520"/>
    </source>
</evidence>
<dbReference type="EMBL" id="CP053435">
    <property type="protein sequence ID" value="QJW91696.1"/>
    <property type="molecule type" value="Genomic_DNA"/>
</dbReference>
<dbReference type="EC" id="3.6.1.7" evidence="2"/>
<organism evidence="7 8">
    <name type="scientific">Spirosoma taeanense</name>
    <dbReference type="NCBI Taxonomy" id="2735870"/>
    <lineage>
        <taxon>Bacteria</taxon>
        <taxon>Pseudomonadati</taxon>
        <taxon>Bacteroidota</taxon>
        <taxon>Cytophagia</taxon>
        <taxon>Cytophagales</taxon>
        <taxon>Cytophagaceae</taxon>
        <taxon>Spirosoma</taxon>
    </lineage>
</organism>
<comment type="similarity">
    <text evidence="1 5">Belongs to the acylphosphatase family.</text>
</comment>
<evidence type="ECO:0000256" key="1">
    <source>
        <dbReference type="ARBA" id="ARBA00005614"/>
    </source>
</evidence>
<dbReference type="SUPFAM" id="SSF54975">
    <property type="entry name" value="Acylphosphatase/BLUF domain-like"/>
    <property type="match status" value="1"/>
</dbReference>
<feature type="domain" description="Acylphosphatase-like" evidence="6">
    <location>
        <begin position="4"/>
        <end position="90"/>
    </location>
</feature>
<dbReference type="RefSeq" id="WP_171741542.1">
    <property type="nucleotide sequence ID" value="NZ_CP053435.1"/>
</dbReference>
<dbReference type="PROSITE" id="PS51160">
    <property type="entry name" value="ACYLPHOSPHATASE_3"/>
    <property type="match status" value="1"/>
</dbReference>
<dbReference type="Proteomes" id="UP000502756">
    <property type="component" value="Chromosome"/>
</dbReference>
<evidence type="ECO:0000313" key="8">
    <source>
        <dbReference type="Proteomes" id="UP000502756"/>
    </source>
</evidence>
<dbReference type="InterPro" id="IPR020456">
    <property type="entry name" value="Acylphosphatase"/>
</dbReference>
<comment type="caution">
    <text evidence="4">Lacks conserved residue(s) required for the propagation of feature annotation.</text>
</comment>
<comment type="catalytic activity">
    <reaction evidence="3">
        <text>an acyl phosphate + H2O = a carboxylate + phosphate + H(+)</text>
        <dbReference type="Rhea" id="RHEA:14965"/>
        <dbReference type="ChEBI" id="CHEBI:15377"/>
        <dbReference type="ChEBI" id="CHEBI:15378"/>
        <dbReference type="ChEBI" id="CHEBI:29067"/>
        <dbReference type="ChEBI" id="CHEBI:43474"/>
        <dbReference type="ChEBI" id="CHEBI:59918"/>
        <dbReference type="EC" id="3.6.1.7"/>
    </reaction>
</comment>
<dbReference type="Pfam" id="PF00708">
    <property type="entry name" value="Acylphosphatase"/>
    <property type="match status" value="1"/>
</dbReference>
<dbReference type="InterPro" id="IPR036046">
    <property type="entry name" value="Acylphosphatase-like_dom_sf"/>
</dbReference>
<evidence type="ECO:0000256" key="2">
    <source>
        <dbReference type="ARBA" id="ARBA00012150"/>
    </source>
</evidence>
<keyword evidence="8" id="KW-1185">Reference proteome</keyword>
<evidence type="ECO:0000259" key="6">
    <source>
        <dbReference type="PROSITE" id="PS51160"/>
    </source>
</evidence>
<evidence type="ECO:0000313" key="7">
    <source>
        <dbReference type="EMBL" id="QJW91696.1"/>
    </source>
</evidence>
<dbReference type="PANTHER" id="PTHR47268:SF4">
    <property type="entry name" value="ACYLPHOSPHATASE"/>
    <property type="match status" value="1"/>
</dbReference>
<sequence>MKKNQIIYITGQLGGTLFRQEARQQAEKLGLMGIARIQSNGELRIEVEGEEEALDAFQKWCKTGPEGTQVKSVDVQDGPLQEYDRFMEMR</sequence>
<reference evidence="7 8" key="1">
    <citation type="submission" date="2020-05" db="EMBL/GenBank/DDBJ databases">
        <title>Genome sequencing of Spirosoma sp. TS118.</title>
        <authorList>
            <person name="Lee J.-H."/>
            <person name="Jeong S."/>
            <person name="Zhao L."/>
            <person name="Jung J.-H."/>
            <person name="Kim M.-K."/>
            <person name="Lim S."/>
        </authorList>
    </citation>
    <scope>NUCLEOTIDE SEQUENCE [LARGE SCALE GENOMIC DNA]</scope>
    <source>
        <strain evidence="7 8">TS118</strain>
    </source>
</reference>
<evidence type="ECO:0000256" key="3">
    <source>
        <dbReference type="ARBA" id="ARBA00047645"/>
    </source>
</evidence>
<dbReference type="Gene3D" id="3.30.70.100">
    <property type="match status" value="1"/>
</dbReference>
<dbReference type="AlphaFoldDB" id="A0A6M5YEG6"/>
<dbReference type="InterPro" id="IPR001792">
    <property type="entry name" value="Acylphosphatase-like_dom"/>
</dbReference>
<proteinExistence type="inferred from homology"/>
<dbReference type="KEGG" id="stae:HNV11_21080"/>
<dbReference type="GO" id="GO:0003998">
    <property type="term" value="F:acylphosphatase activity"/>
    <property type="evidence" value="ECO:0007669"/>
    <property type="project" value="UniProtKB-EC"/>
</dbReference>
<dbReference type="PANTHER" id="PTHR47268">
    <property type="entry name" value="ACYLPHOSPHATASE"/>
    <property type="match status" value="1"/>
</dbReference>
<name>A0A6M5YEG6_9BACT</name>
<gene>
    <name evidence="7" type="ORF">HNV11_21080</name>
</gene>
<accession>A0A6M5YEG6</accession>
<protein>
    <recommendedName>
        <fullName evidence="2">acylphosphatase</fullName>
        <ecNumber evidence="2">3.6.1.7</ecNumber>
    </recommendedName>
</protein>